<gene>
    <name evidence="2" type="ORF">NCTC11938_03816</name>
</gene>
<protein>
    <submittedName>
        <fullName evidence="2">Uncharacterized protein</fullName>
    </submittedName>
</protein>
<dbReference type="Proteomes" id="UP000254191">
    <property type="component" value="Unassembled WGS sequence"/>
</dbReference>
<organism evidence="2 3">
    <name type="scientific">Proteus mirabilis</name>
    <dbReference type="NCBI Taxonomy" id="584"/>
    <lineage>
        <taxon>Bacteria</taxon>
        <taxon>Pseudomonadati</taxon>
        <taxon>Pseudomonadota</taxon>
        <taxon>Gammaproteobacteria</taxon>
        <taxon>Enterobacterales</taxon>
        <taxon>Morganellaceae</taxon>
        <taxon>Proteus</taxon>
    </lineage>
</organism>
<feature type="region of interest" description="Disordered" evidence="1">
    <location>
        <begin position="127"/>
        <end position="176"/>
    </location>
</feature>
<feature type="compositionally biased region" description="Low complexity" evidence="1">
    <location>
        <begin position="156"/>
        <end position="170"/>
    </location>
</feature>
<dbReference type="EMBL" id="UGTS01000006">
    <property type="protein sequence ID" value="SUC39528.1"/>
    <property type="molecule type" value="Genomic_DNA"/>
</dbReference>
<feature type="compositionally biased region" description="Basic and acidic residues" evidence="1">
    <location>
        <begin position="133"/>
        <end position="153"/>
    </location>
</feature>
<accession>A0A379GES8</accession>
<proteinExistence type="predicted"/>
<evidence type="ECO:0000313" key="3">
    <source>
        <dbReference type="Proteomes" id="UP000254191"/>
    </source>
</evidence>
<dbReference type="AlphaFoldDB" id="A0A379GES8"/>
<name>A0A379GES8_PROMI</name>
<evidence type="ECO:0000313" key="2">
    <source>
        <dbReference type="EMBL" id="SUC39528.1"/>
    </source>
</evidence>
<dbReference type="RefSeq" id="WP_004250371.1">
    <property type="nucleotide sequence ID" value="NZ_ABFDCH020000004.1"/>
</dbReference>
<reference evidence="2 3" key="1">
    <citation type="submission" date="2018-06" db="EMBL/GenBank/DDBJ databases">
        <authorList>
            <consortium name="Pathogen Informatics"/>
            <person name="Doyle S."/>
        </authorList>
    </citation>
    <scope>NUCLEOTIDE SEQUENCE [LARGE SCALE GENOMIC DNA]</scope>
    <source>
        <strain evidence="2 3">NCTC11938</strain>
    </source>
</reference>
<evidence type="ECO:0000256" key="1">
    <source>
        <dbReference type="SAM" id="MobiDB-lite"/>
    </source>
</evidence>
<sequence>MPIIKKPISGVDLRASFYLTSQSLGYPSNKQAILMADIATLIAKWRNGLEVEIYTENYEFRYGRIKSSRFNASGEESVYYATYFHTRAKPKDNDPFLIITFDPVVGQDDFMFIETIIDHRTYFGSPGAGKTKSHIERRSSDLKRRIENGKKISSEPSSSVQNVNKNNNDSPDQENK</sequence>